<dbReference type="PANTHER" id="PTHR43133">
    <property type="entry name" value="RNA POLYMERASE ECF-TYPE SIGMA FACTO"/>
    <property type="match status" value="1"/>
</dbReference>
<name>A0A2S9WS81_9FLAO</name>
<dbReference type="InterPro" id="IPR013324">
    <property type="entry name" value="RNA_pol_sigma_r3/r4-like"/>
</dbReference>
<gene>
    <name evidence="8" type="ORF">BST86_04040</name>
</gene>
<dbReference type="RefSeq" id="WP_105982156.1">
    <property type="nucleotide sequence ID" value="NZ_MQUC01000003.1"/>
</dbReference>
<dbReference type="EMBL" id="MQUC01000003">
    <property type="protein sequence ID" value="PRP66318.1"/>
    <property type="molecule type" value="Genomic_DNA"/>
</dbReference>
<evidence type="ECO:0000313" key="8">
    <source>
        <dbReference type="EMBL" id="PRP66318.1"/>
    </source>
</evidence>
<proteinExistence type="inferred from homology"/>
<dbReference type="SUPFAM" id="SSF88659">
    <property type="entry name" value="Sigma3 and sigma4 domains of RNA polymerase sigma factors"/>
    <property type="match status" value="1"/>
</dbReference>
<evidence type="ECO:0000256" key="2">
    <source>
        <dbReference type="ARBA" id="ARBA00023015"/>
    </source>
</evidence>
<keyword evidence="2" id="KW-0805">Transcription regulation</keyword>
<dbReference type="Proteomes" id="UP000239532">
    <property type="component" value="Unassembled WGS sequence"/>
</dbReference>
<feature type="domain" description="RNA polymerase sigma factor 70 region 4 type 2" evidence="7">
    <location>
        <begin position="106"/>
        <end position="156"/>
    </location>
</feature>
<dbReference type="GO" id="GO:0006352">
    <property type="term" value="P:DNA-templated transcription initiation"/>
    <property type="evidence" value="ECO:0007669"/>
    <property type="project" value="InterPro"/>
</dbReference>
<dbReference type="Pfam" id="PF08281">
    <property type="entry name" value="Sigma70_r4_2"/>
    <property type="match status" value="1"/>
</dbReference>
<dbReference type="AlphaFoldDB" id="A0A2S9WS81"/>
<sequence>MNQPTFIATFKEVQQKMYFLSRRLLTSHEEAADAVQETMLKLWEKRSDIKDINNKEAYAMQMVKNYSLDRLKSKQASHLKIVHSNYESADRNAQDELERESQVSMVRKMIAGLPENYRTILHLRDIEHYDYEAIERIMDMKSTAVRVNLSRARKLLKKKIEEAYKTEIA</sequence>
<dbReference type="GO" id="GO:0003677">
    <property type="term" value="F:DNA binding"/>
    <property type="evidence" value="ECO:0007669"/>
    <property type="project" value="UniProtKB-KW"/>
</dbReference>
<feature type="domain" description="RNA polymerase sigma-70 region 2" evidence="6">
    <location>
        <begin position="10"/>
        <end position="75"/>
    </location>
</feature>
<dbReference type="OrthoDB" id="795989at2"/>
<evidence type="ECO:0000256" key="4">
    <source>
        <dbReference type="ARBA" id="ARBA00023125"/>
    </source>
</evidence>
<dbReference type="InterPro" id="IPR013325">
    <property type="entry name" value="RNA_pol_sigma_r2"/>
</dbReference>
<comment type="caution">
    <text evidence="8">The sequence shown here is derived from an EMBL/GenBank/DDBJ whole genome shotgun (WGS) entry which is preliminary data.</text>
</comment>
<dbReference type="InterPro" id="IPR013249">
    <property type="entry name" value="RNA_pol_sigma70_r4_t2"/>
</dbReference>
<evidence type="ECO:0000313" key="9">
    <source>
        <dbReference type="Proteomes" id="UP000239532"/>
    </source>
</evidence>
<keyword evidence="3" id="KW-0731">Sigma factor</keyword>
<dbReference type="InterPro" id="IPR007627">
    <property type="entry name" value="RNA_pol_sigma70_r2"/>
</dbReference>
<dbReference type="GO" id="GO:0016987">
    <property type="term" value="F:sigma factor activity"/>
    <property type="evidence" value="ECO:0007669"/>
    <property type="project" value="UniProtKB-KW"/>
</dbReference>
<dbReference type="NCBIfam" id="TIGR02937">
    <property type="entry name" value="sigma70-ECF"/>
    <property type="match status" value="1"/>
</dbReference>
<evidence type="ECO:0000256" key="5">
    <source>
        <dbReference type="ARBA" id="ARBA00023163"/>
    </source>
</evidence>
<dbReference type="Gene3D" id="1.10.10.10">
    <property type="entry name" value="Winged helix-like DNA-binding domain superfamily/Winged helix DNA-binding domain"/>
    <property type="match status" value="1"/>
</dbReference>
<evidence type="ECO:0000259" key="7">
    <source>
        <dbReference type="Pfam" id="PF08281"/>
    </source>
</evidence>
<organism evidence="8 9">
    <name type="scientific">Nonlabens agnitus</name>
    <dbReference type="NCBI Taxonomy" id="870484"/>
    <lineage>
        <taxon>Bacteria</taxon>
        <taxon>Pseudomonadati</taxon>
        <taxon>Bacteroidota</taxon>
        <taxon>Flavobacteriia</taxon>
        <taxon>Flavobacteriales</taxon>
        <taxon>Flavobacteriaceae</taxon>
        <taxon>Nonlabens</taxon>
    </lineage>
</organism>
<evidence type="ECO:0000256" key="1">
    <source>
        <dbReference type="ARBA" id="ARBA00010641"/>
    </source>
</evidence>
<evidence type="ECO:0000259" key="6">
    <source>
        <dbReference type="Pfam" id="PF04542"/>
    </source>
</evidence>
<accession>A0A2S9WS81</accession>
<dbReference type="InterPro" id="IPR039425">
    <property type="entry name" value="RNA_pol_sigma-70-like"/>
</dbReference>
<dbReference type="InterPro" id="IPR014284">
    <property type="entry name" value="RNA_pol_sigma-70_dom"/>
</dbReference>
<dbReference type="InterPro" id="IPR036388">
    <property type="entry name" value="WH-like_DNA-bd_sf"/>
</dbReference>
<keyword evidence="5" id="KW-0804">Transcription</keyword>
<comment type="similarity">
    <text evidence="1">Belongs to the sigma-70 factor family. ECF subfamily.</text>
</comment>
<evidence type="ECO:0000256" key="3">
    <source>
        <dbReference type="ARBA" id="ARBA00023082"/>
    </source>
</evidence>
<protein>
    <submittedName>
        <fullName evidence="8">RNA polymerase subunit sigma-70</fullName>
    </submittedName>
</protein>
<dbReference type="Gene3D" id="1.10.1740.10">
    <property type="match status" value="1"/>
</dbReference>
<dbReference type="PANTHER" id="PTHR43133:SF8">
    <property type="entry name" value="RNA POLYMERASE SIGMA FACTOR HI_1459-RELATED"/>
    <property type="match status" value="1"/>
</dbReference>
<keyword evidence="4" id="KW-0238">DNA-binding</keyword>
<keyword evidence="9" id="KW-1185">Reference proteome</keyword>
<reference evidence="8 9" key="1">
    <citation type="submission" date="2016-11" db="EMBL/GenBank/DDBJ databases">
        <title>Trade-off between light-utilization and light-protection in marine flavobacteria.</title>
        <authorList>
            <person name="Kumagai Y."/>
        </authorList>
    </citation>
    <scope>NUCLEOTIDE SEQUENCE [LARGE SCALE GENOMIC DNA]</scope>
    <source>
        <strain evidence="8 9">JCM 17109</strain>
    </source>
</reference>
<dbReference type="SUPFAM" id="SSF88946">
    <property type="entry name" value="Sigma2 domain of RNA polymerase sigma factors"/>
    <property type="match status" value="1"/>
</dbReference>
<dbReference type="Pfam" id="PF04542">
    <property type="entry name" value="Sigma70_r2"/>
    <property type="match status" value="1"/>
</dbReference>